<dbReference type="EMBL" id="CP051180">
    <property type="protein sequence ID" value="QIZ78902.1"/>
    <property type="molecule type" value="Genomic_DNA"/>
</dbReference>
<name>A0A6H1UM77_9GAMM</name>
<dbReference type="AlphaFoldDB" id="A0A6H1UM77"/>
<dbReference type="Gene3D" id="3.40.30.10">
    <property type="entry name" value="Glutaredoxin"/>
    <property type="match status" value="1"/>
</dbReference>
<dbReference type="KEGG" id="fes:HER31_12810"/>
<dbReference type="InterPro" id="IPR036249">
    <property type="entry name" value="Thioredoxin-like_sf"/>
</dbReference>
<feature type="domain" description="GST N-terminal" evidence="1">
    <location>
        <begin position="45"/>
        <end position="122"/>
    </location>
</feature>
<protein>
    <submittedName>
        <fullName evidence="2">Glutaredoxin</fullName>
    </submittedName>
</protein>
<dbReference type="Pfam" id="PF13417">
    <property type="entry name" value="GST_N_3"/>
    <property type="match status" value="1"/>
</dbReference>
<evidence type="ECO:0000313" key="3">
    <source>
        <dbReference type="Proteomes" id="UP000501602"/>
    </source>
</evidence>
<dbReference type="SUPFAM" id="SSF52833">
    <property type="entry name" value="Thioredoxin-like"/>
    <property type="match status" value="1"/>
</dbReference>
<organism evidence="2 3">
    <name type="scientific">Ferrimonas lipolytica</name>
    <dbReference type="NCBI Taxonomy" id="2724191"/>
    <lineage>
        <taxon>Bacteria</taxon>
        <taxon>Pseudomonadati</taxon>
        <taxon>Pseudomonadota</taxon>
        <taxon>Gammaproteobacteria</taxon>
        <taxon>Alteromonadales</taxon>
        <taxon>Ferrimonadaceae</taxon>
        <taxon>Ferrimonas</taxon>
    </lineage>
</organism>
<reference evidence="2 3" key="1">
    <citation type="submission" date="2020-04" db="EMBL/GenBank/DDBJ databases">
        <title>Ferrimonas sp. S7 isolated from sea water.</title>
        <authorList>
            <person name="Bae S.S."/>
            <person name="Baek K."/>
        </authorList>
    </citation>
    <scope>NUCLEOTIDE SEQUENCE [LARGE SCALE GENOMIC DNA]</scope>
    <source>
        <strain evidence="2 3">S7</strain>
    </source>
</reference>
<keyword evidence="3" id="KW-1185">Reference proteome</keyword>
<dbReference type="InterPro" id="IPR004045">
    <property type="entry name" value="Glutathione_S-Trfase_N"/>
</dbReference>
<gene>
    <name evidence="2" type="ORF">HER31_12810</name>
</gene>
<proteinExistence type="predicted"/>
<accession>A0A6H1UM77</accession>
<evidence type="ECO:0000259" key="1">
    <source>
        <dbReference type="Pfam" id="PF13417"/>
    </source>
</evidence>
<dbReference type="PROSITE" id="PS51354">
    <property type="entry name" value="GLUTAREDOXIN_2"/>
    <property type="match status" value="1"/>
</dbReference>
<sequence>MLIKGLRQGLGGLIVIGDKLSRPKPMQRTADKQSLVEQQIEGLSLYQLPACPFCVKTRRAMHRLNLPVTLRSTQVGSPYRDELAQQGGKLTVPCLRIEEQGEVRWMYESNDIITYLDQRFGTQAA</sequence>
<dbReference type="Proteomes" id="UP000501602">
    <property type="component" value="Chromosome"/>
</dbReference>
<evidence type="ECO:0000313" key="2">
    <source>
        <dbReference type="EMBL" id="QIZ78902.1"/>
    </source>
</evidence>